<dbReference type="Pfam" id="PF01613">
    <property type="entry name" value="Flavin_Reduct"/>
    <property type="match status" value="1"/>
</dbReference>
<dbReference type="GO" id="GO:0016646">
    <property type="term" value="F:oxidoreductase activity, acting on the CH-NH group of donors, NAD or NADP as acceptor"/>
    <property type="evidence" value="ECO:0007669"/>
    <property type="project" value="UniProtKB-ARBA"/>
</dbReference>
<keyword evidence="7" id="KW-1185">Reference proteome</keyword>
<dbReference type="RefSeq" id="WP_255133685.1">
    <property type="nucleotide sequence ID" value="NZ_JANDBC010000001.1"/>
</dbReference>
<comment type="cofactor">
    <cofactor evidence="1">
        <name>FMN</name>
        <dbReference type="ChEBI" id="CHEBI:58210"/>
    </cofactor>
</comment>
<dbReference type="InterPro" id="IPR002563">
    <property type="entry name" value="Flavin_Rdtase-like_dom"/>
</dbReference>
<dbReference type="Gene3D" id="2.30.110.10">
    <property type="entry name" value="Electron Transport, Fmn-binding Protein, Chain A"/>
    <property type="match status" value="1"/>
</dbReference>
<evidence type="ECO:0000313" key="7">
    <source>
        <dbReference type="Proteomes" id="UP001139125"/>
    </source>
</evidence>
<evidence type="ECO:0000256" key="4">
    <source>
        <dbReference type="ARBA" id="ARBA00038054"/>
    </source>
</evidence>
<dbReference type="InterPro" id="IPR012349">
    <property type="entry name" value="Split_barrel_FMN-bd"/>
</dbReference>
<evidence type="ECO:0000256" key="3">
    <source>
        <dbReference type="ARBA" id="ARBA00022643"/>
    </source>
</evidence>
<dbReference type="PANTHER" id="PTHR33798:SF5">
    <property type="entry name" value="FLAVIN REDUCTASE LIKE DOMAIN-CONTAINING PROTEIN"/>
    <property type="match status" value="1"/>
</dbReference>
<dbReference type="AlphaFoldDB" id="A0A9X2L2J7"/>
<evidence type="ECO:0000256" key="2">
    <source>
        <dbReference type="ARBA" id="ARBA00022630"/>
    </source>
</evidence>
<sequence length="199" mass="22389">MIIEKPQFSEHQIAKLVKASVVPRPIAWISSVGKSGIPNLAPYSYFNVISHNPIMFITSIGRGANVGKDGDKDTLANIKDSGDYVINLVSARLVNHMHKSSTIYPKEISEFEKTGLTPIKSILVTAPRVEEAVISMECRLDRVMELGDFNQVIGELVCYHIQDDVYMENDKVDYAKYDPIGRMAANYTYVRDLFFPEEI</sequence>
<dbReference type="EMBL" id="JANDBC010000001">
    <property type="protein sequence ID" value="MCP9291065.1"/>
    <property type="molecule type" value="Genomic_DNA"/>
</dbReference>
<dbReference type="SMART" id="SM00903">
    <property type="entry name" value="Flavin_Reduct"/>
    <property type="match status" value="1"/>
</dbReference>
<name>A0A9X2L2J7_9BACT</name>
<keyword evidence="3" id="KW-0288">FMN</keyword>
<accession>A0A9X2L2J7</accession>
<dbReference type="Proteomes" id="UP001139125">
    <property type="component" value="Unassembled WGS sequence"/>
</dbReference>
<comment type="similarity">
    <text evidence="4">Belongs to the flavoredoxin family.</text>
</comment>
<gene>
    <name evidence="6" type="ORF">NM125_05675</name>
</gene>
<keyword evidence="2" id="KW-0285">Flavoprotein</keyword>
<evidence type="ECO:0000256" key="1">
    <source>
        <dbReference type="ARBA" id="ARBA00001917"/>
    </source>
</evidence>
<evidence type="ECO:0000259" key="5">
    <source>
        <dbReference type="SMART" id="SM00903"/>
    </source>
</evidence>
<comment type="caution">
    <text evidence="6">The sequence shown here is derived from an EMBL/GenBank/DDBJ whole genome shotgun (WGS) entry which is preliminary data.</text>
</comment>
<dbReference type="SUPFAM" id="SSF50475">
    <property type="entry name" value="FMN-binding split barrel"/>
    <property type="match status" value="1"/>
</dbReference>
<reference evidence="6" key="1">
    <citation type="submission" date="2022-06" db="EMBL/GenBank/DDBJ databases">
        <title>Gracilimonas sp. CAU 1638 isolated from sea sediment.</title>
        <authorList>
            <person name="Kim W."/>
        </authorList>
    </citation>
    <scope>NUCLEOTIDE SEQUENCE</scope>
    <source>
        <strain evidence="6">CAU 1638</strain>
    </source>
</reference>
<organism evidence="6 7">
    <name type="scientific">Gracilimonas sediminicola</name>
    <dbReference type="NCBI Taxonomy" id="2952158"/>
    <lineage>
        <taxon>Bacteria</taxon>
        <taxon>Pseudomonadati</taxon>
        <taxon>Balneolota</taxon>
        <taxon>Balneolia</taxon>
        <taxon>Balneolales</taxon>
        <taxon>Balneolaceae</taxon>
        <taxon>Gracilimonas</taxon>
    </lineage>
</organism>
<evidence type="ECO:0000313" key="6">
    <source>
        <dbReference type="EMBL" id="MCP9291065.1"/>
    </source>
</evidence>
<proteinExistence type="inferred from homology"/>
<feature type="domain" description="Flavin reductase like" evidence="5">
    <location>
        <begin position="19"/>
        <end position="175"/>
    </location>
</feature>
<dbReference type="GO" id="GO:0010181">
    <property type="term" value="F:FMN binding"/>
    <property type="evidence" value="ECO:0007669"/>
    <property type="project" value="InterPro"/>
</dbReference>
<dbReference type="PANTHER" id="PTHR33798">
    <property type="entry name" value="FLAVOPROTEIN OXYGENASE"/>
    <property type="match status" value="1"/>
</dbReference>
<protein>
    <submittedName>
        <fullName evidence="6">Flavin reductase family protein</fullName>
    </submittedName>
</protein>